<gene>
    <name evidence="1" type="ORF">DD235_02585</name>
</gene>
<comment type="caution">
    <text evidence="1">The sequence shown here is derived from an EMBL/GenBank/DDBJ whole genome shotgun (WGS) entry which is preliminary data.</text>
</comment>
<keyword evidence="2" id="KW-1185">Reference proteome</keyword>
<reference evidence="2" key="1">
    <citation type="submission" date="2018-05" db="EMBL/GenBank/DDBJ databases">
        <authorList>
            <person name="Li Y."/>
        </authorList>
    </citation>
    <scope>NUCLEOTIDE SEQUENCE [LARGE SCALE GENOMIC DNA]</scope>
    <source>
        <strain evidence="2">3d-2-2</strain>
    </source>
</reference>
<dbReference type="RefSeq" id="WP_109060478.1">
    <property type="nucleotide sequence ID" value="NZ_QETA01000001.1"/>
</dbReference>
<accession>A0A2V1K1D0</accession>
<name>A0A2V1K1D0_9BURK</name>
<protein>
    <submittedName>
        <fullName evidence="1">Uncharacterized protein</fullName>
    </submittedName>
</protein>
<sequence length="62" mass="6926">MTEAEIRNIPIGEDLIIDNPGSKIHGWIVQYAGLADTIGRQKYRVSNDGDIYVLFAENLHLA</sequence>
<evidence type="ECO:0000313" key="1">
    <source>
        <dbReference type="EMBL" id="PWF25074.1"/>
    </source>
</evidence>
<proteinExistence type="predicted"/>
<evidence type="ECO:0000313" key="2">
    <source>
        <dbReference type="Proteomes" id="UP000245212"/>
    </source>
</evidence>
<dbReference type="AlphaFoldDB" id="A0A2V1K1D0"/>
<dbReference type="Proteomes" id="UP000245212">
    <property type="component" value="Unassembled WGS sequence"/>
</dbReference>
<dbReference type="EMBL" id="QETA01000001">
    <property type="protein sequence ID" value="PWF25074.1"/>
    <property type="molecule type" value="Genomic_DNA"/>
</dbReference>
<organism evidence="1 2">
    <name type="scientific">Corticimicrobacter populi</name>
    <dbReference type="NCBI Taxonomy" id="2175229"/>
    <lineage>
        <taxon>Bacteria</taxon>
        <taxon>Pseudomonadati</taxon>
        <taxon>Pseudomonadota</taxon>
        <taxon>Betaproteobacteria</taxon>
        <taxon>Burkholderiales</taxon>
        <taxon>Alcaligenaceae</taxon>
        <taxon>Corticimicrobacter</taxon>
    </lineage>
</organism>